<reference evidence="3" key="1">
    <citation type="submission" date="2020-03" db="EMBL/GenBank/DDBJ databases">
        <title>The deep terrestrial virosphere.</title>
        <authorList>
            <person name="Holmfeldt K."/>
            <person name="Nilsson E."/>
            <person name="Simone D."/>
            <person name="Lopez-Fernandez M."/>
            <person name="Wu X."/>
            <person name="de Brujin I."/>
            <person name="Lundin D."/>
            <person name="Andersson A."/>
            <person name="Bertilsson S."/>
            <person name="Dopson M."/>
        </authorList>
    </citation>
    <scope>NUCLEOTIDE SEQUENCE</scope>
    <source>
        <strain evidence="3">MM415B01842</strain>
    </source>
</reference>
<dbReference type="EMBL" id="MT141219">
    <property type="protein sequence ID" value="QJA56448.1"/>
    <property type="molecule type" value="Genomic_DNA"/>
</dbReference>
<dbReference type="NCBIfam" id="TIGR01554">
    <property type="entry name" value="major_cap_HK97"/>
    <property type="match status" value="1"/>
</dbReference>
<evidence type="ECO:0000313" key="3">
    <source>
        <dbReference type="EMBL" id="QJA56448.1"/>
    </source>
</evidence>
<sequence length="432" mass="46321">MPDIEALKPVLDAISALESKTPTPEAIEGMVKRLLAEKLAEPATVHRTHLATAPADPLAGSKFGRLGLKVADVEFAHDIVTALHAIRPGDSQPPSETLRNAYTAVRKAMDTAESGYGSQLIGAQYIAELWEQVRLTNKIFPLFQFIPMTAPVAYSPIDGALPEMLYVGESTANNSSNYGTSKTASNRATLTAAKFVIHQMWSGEMEEDSIIPFVPFLRNQLNKAVGYYTDSLLLNGDTETGGTGNINNDDGAPTSTKHYLAFNGLRKLPLVTNTDNASDIAAAWTASKFLTLLKLMGVWGVPGNPADVVFIMSMSDYLCCVDLDEVATMDKIGPRATILTGQLGEAYGHPVVVSEAMALTETDGKVNTAGGGTKGQILAVNRGGWLGGTRREGKIEFERIPATDQSRLVFSTRLAFTNFSTDVSAVGYDITV</sequence>
<evidence type="ECO:0000256" key="2">
    <source>
        <dbReference type="ARBA" id="ARBA00022844"/>
    </source>
</evidence>
<dbReference type="AlphaFoldDB" id="A0A6M3IH65"/>
<dbReference type="GO" id="GO:0044423">
    <property type="term" value="C:virion component"/>
    <property type="evidence" value="ECO:0007669"/>
    <property type="project" value="UniProtKB-KW"/>
</dbReference>
<comment type="subcellular location">
    <subcellularLocation>
        <location evidence="1">Virion</location>
    </subcellularLocation>
</comment>
<gene>
    <name evidence="3" type="ORF">MM415B01842_0007</name>
</gene>
<dbReference type="InterPro" id="IPR024455">
    <property type="entry name" value="Phage_capsid"/>
</dbReference>
<protein>
    <submittedName>
        <fullName evidence="3">Putative capsid protein</fullName>
    </submittedName>
</protein>
<name>A0A6M3IH65_9ZZZZ</name>
<dbReference type="SUPFAM" id="SSF56563">
    <property type="entry name" value="Major capsid protein gp5"/>
    <property type="match status" value="1"/>
</dbReference>
<accession>A0A6M3IH65</accession>
<keyword evidence="2" id="KW-0946">Virion</keyword>
<proteinExistence type="predicted"/>
<evidence type="ECO:0000256" key="1">
    <source>
        <dbReference type="ARBA" id="ARBA00004328"/>
    </source>
</evidence>
<organism evidence="3">
    <name type="scientific">viral metagenome</name>
    <dbReference type="NCBI Taxonomy" id="1070528"/>
    <lineage>
        <taxon>unclassified sequences</taxon>
        <taxon>metagenomes</taxon>
        <taxon>organismal metagenomes</taxon>
    </lineage>
</organism>